<dbReference type="SUPFAM" id="SSF75217">
    <property type="entry name" value="alpha/beta knot"/>
    <property type="match status" value="1"/>
</dbReference>
<sequence length="242" mass="27481">MSSKKYKKTNETSYSLGITLTVELLKKKPQQVEKLYFHSDFEKKEVYYEIEKICQEHRIPIETGNKIFNVVSNKENCYVIGEFKKFEGQAKKSGKHVVLVNPSNSGNLGTILRSASGFGISSVIIINPAVDIFDPKTVRASMGAIFNVDFRHYDSFEAYYEEFSERKMYPFMLQASKSIQTVDFEEDCSLVFGNEATGLPPRFLNIGQSLIIPHTKNIDSLNLPIAVSIAIYEATKKQFNMI</sequence>
<name>A0A1M6JNN0_9CLOT</name>
<dbReference type="RefSeq" id="WP_072901430.1">
    <property type="nucleotide sequence ID" value="NZ_FRAD01000003.1"/>
</dbReference>
<dbReference type="GO" id="GO:0006396">
    <property type="term" value="P:RNA processing"/>
    <property type="evidence" value="ECO:0007669"/>
    <property type="project" value="InterPro"/>
</dbReference>
<dbReference type="OrthoDB" id="9794400at2"/>
<reference evidence="4 5" key="1">
    <citation type="submission" date="2016-11" db="EMBL/GenBank/DDBJ databases">
        <authorList>
            <person name="Jaros S."/>
            <person name="Januszkiewicz K."/>
            <person name="Wedrychowicz H."/>
        </authorList>
    </citation>
    <scope>NUCLEOTIDE SEQUENCE [LARGE SCALE GENOMIC DNA]</scope>
    <source>
        <strain evidence="4 5">DSM 3090</strain>
    </source>
</reference>
<gene>
    <name evidence="4" type="ORF">SAMN02745248_00261</name>
</gene>
<dbReference type="AlphaFoldDB" id="A0A1M6JNN0"/>
<evidence type="ECO:0000313" key="5">
    <source>
        <dbReference type="Proteomes" id="UP000183952"/>
    </source>
</evidence>
<dbReference type="GO" id="GO:0032259">
    <property type="term" value="P:methylation"/>
    <property type="evidence" value="ECO:0007669"/>
    <property type="project" value="UniProtKB-KW"/>
</dbReference>
<proteinExistence type="predicted"/>
<keyword evidence="5" id="KW-1185">Reference proteome</keyword>
<keyword evidence="1 4" id="KW-0489">Methyltransferase</keyword>
<keyword evidence="2 4" id="KW-0808">Transferase</keyword>
<dbReference type="InterPro" id="IPR029026">
    <property type="entry name" value="tRNA_m1G_MTases_N"/>
</dbReference>
<dbReference type="InterPro" id="IPR029028">
    <property type="entry name" value="Alpha/beta_knot_MTases"/>
</dbReference>
<feature type="domain" description="tRNA/rRNA methyltransferase SpoU type" evidence="3">
    <location>
        <begin position="96"/>
        <end position="232"/>
    </location>
</feature>
<dbReference type="CDD" id="cd18082">
    <property type="entry name" value="SpoU-like_family"/>
    <property type="match status" value="1"/>
</dbReference>
<evidence type="ECO:0000256" key="1">
    <source>
        <dbReference type="ARBA" id="ARBA00022603"/>
    </source>
</evidence>
<dbReference type="Proteomes" id="UP000183952">
    <property type="component" value="Unassembled WGS sequence"/>
</dbReference>
<dbReference type="GO" id="GO:0008173">
    <property type="term" value="F:RNA methyltransferase activity"/>
    <property type="evidence" value="ECO:0007669"/>
    <property type="project" value="InterPro"/>
</dbReference>
<evidence type="ECO:0000259" key="3">
    <source>
        <dbReference type="Pfam" id="PF00588"/>
    </source>
</evidence>
<dbReference type="EMBL" id="FRAD01000003">
    <property type="protein sequence ID" value="SHJ48359.1"/>
    <property type="molecule type" value="Genomic_DNA"/>
</dbReference>
<dbReference type="STRING" id="1121331.SAMN02745248_00261"/>
<accession>A0A1M6JNN0</accession>
<organism evidence="4 5">
    <name type="scientific">Hathewaya proteolytica DSM 3090</name>
    <dbReference type="NCBI Taxonomy" id="1121331"/>
    <lineage>
        <taxon>Bacteria</taxon>
        <taxon>Bacillati</taxon>
        <taxon>Bacillota</taxon>
        <taxon>Clostridia</taxon>
        <taxon>Eubacteriales</taxon>
        <taxon>Clostridiaceae</taxon>
        <taxon>Hathewaya</taxon>
    </lineage>
</organism>
<evidence type="ECO:0000256" key="2">
    <source>
        <dbReference type="ARBA" id="ARBA00022679"/>
    </source>
</evidence>
<dbReference type="GO" id="GO:0003723">
    <property type="term" value="F:RNA binding"/>
    <property type="evidence" value="ECO:0007669"/>
    <property type="project" value="InterPro"/>
</dbReference>
<protein>
    <submittedName>
        <fullName evidence="4">RNA methyltransferase, TrmH family</fullName>
    </submittedName>
</protein>
<dbReference type="InterPro" id="IPR001537">
    <property type="entry name" value="SpoU_MeTrfase"/>
</dbReference>
<evidence type="ECO:0000313" key="4">
    <source>
        <dbReference type="EMBL" id="SHJ48359.1"/>
    </source>
</evidence>
<dbReference type="InterPro" id="IPR051259">
    <property type="entry name" value="rRNA_Methyltransferase"/>
</dbReference>
<dbReference type="PANTHER" id="PTHR43191:SF7">
    <property type="entry name" value="OBP33PEP LIKE PROTEIN"/>
    <property type="match status" value="1"/>
</dbReference>
<dbReference type="Gene3D" id="3.40.1280.10">
    <property type="match status" value="1"/>
</dbReference>
<dbReference type="PANTHER" id="PTHR43191">
    <property type="entry name" value="RRNA METHYLTRANSFERASE 3"/>
    <property type="match status" value="1"/>
</dbReference>
<dbReference type="Pfam" id="PF00588">
    <property type="entry name" value="SpoU_methylase"/>
    <property type="match status" value="1"/>
</dbReference>